<evidence type="ECO:0000256" key="10">
    <source>
        <dbReference type="SAM" id="MobiDB-lite"/>
    </source>
</evidence>
<feature type="compositionally biased region" description="Basic and acidic residues" evidence="10">
    <location>
        <begin position="155"/>
        <end position="186"/>
    </location>
</feature>
<feature type="region of interest" description="Disordered" evidence="10">
    <location>
        <begin position="1"/>
        <end position="63"/>
    </location>
</feature>
<dbReference type="STRING" id="1149755.A0A2J6RU80"/>
<evidence type="ECO:0000256" key="3">
    <source>
        <dbReference type="ARBA" id="ARBA00017689"/>
    </source>
</evidence>
<evidence type="ECO:0000256" key="1">
    <source>
        <dbReference type="ARBA" id="ARBA00004273"/>
    </source>
</evidence>
<protein>
    <recommendedName>
        <fullName evidence="3 9">Cytochrome c oxidase assembly protein COX20, mitochondrial</fullName>
    </recommendedName>
</protein>
<accession>A0A2J6RU80</accession>
<dbReference type="AlphaFoldDB" id="A0A2J6RU80"/>
<evidence type="ECO:0000256" key="5">
    <source>
        <dbReference type="ARBA" id="ARBA00022792"/>
    </source>
</evidence>
<comment type="function">
    <text evidence="9">Involved in the assembly of the cytochrome c oxidase complex.</text>
</comment>
<dbReference type="InterPro" id="IPR022533">
    <property type="entry name" value="Cox20"/>
</dbReference>
<evidence type="ECO:0000256" key="11">
    <source>
        <dbReference type="SAM" id="Phobius"/>
    </source>
</evidence>
<comment type="similarity">
    <text evidence="2 9">Belongs to the COX20 family.</text>
</comment>
<dbReference type="Proteomes" id="UP000235786">
    <property type="component" value="Unassembled WGS sequence"/>
</dbReference>
<evidence type="ECO:0000256" key="8">
    <source>
        <dbReference type="ARBA" id="ARBA00023136"/>
    </source>
</evidence>
<dbReference type="GO" id="GO:0005743">
    <property type="term" value="C:mitochondrial inner membrane"/>
    <property type="evidence" value="ECO:0007669"/>
    <property type="project" value="UniProtKB-SubCell"/>
</dbReference>
<dbReference type="PANTHER" id="PTHR31586:SF1">
    <property type="entry name" value="CYTOCHROME C OXIDASE ASSEMBLY PROTEIN COX20, MITOCHONDRIAL"/>
    <property type="match status" value="1"/>
</dbReference>
<dbReference type="OrthoDB" id="14603at2759"/>
<keyword evidence="5 9" id="KW-0999">Mitochondrion inner membrane</keyword>
<evidence type="ECO:0000256" key="4">
    <source>
        <dbReference type="ARBA" id="ARBA00022692"/>
    </source>
</evidence>
<feature type="transmembrane region" description="Helical" evidence="11">
    <location>
        <begin position="115"/>
        <end position="135"/>
    </location>
</feature>
<proteinExistence type="inferred from homology"/>
<keyword evidence="4 11" id="KW-0812">Transmembrane</keyword>
<keyword evidence="6 11" id="KW-1133">Transmembrane helix</keyword>
<dbReference type="PANTHER" id="PTHR31586">
    <property type="entry name" value="CYTOCHROME C OXIDASE PROTEIN 20"/>
    <property type="match status" value="1"/>
</dbReference>
<keyword evidence="13" id="KW-1185">Reference proteome</keyword>
<dbReference type="EMBL" id="KZ613943">
    <property type="protein sequence ID" value="PMD42072.1"/>
    <property type="molecule type" value="Genomic_DNA"/>
</dbReference>
<feature type="region of interest" description="Disordered" evidence="10">
    <location>
        <begin position="155"/>
        <end position="192"/>
    </location>
</feature>
<organism evidence="12 13">
    <name type="scientific">Hyaloscypha variabilis (strain UAMH 11265 / GT02V1 / F)</name>
    <name type="common">Meliniomyces variabilis</name>
    <dbReference type="NCBI Taxonomy" id="1149755"/>
    <lineage>
        <taxon>Eukaryota</taxon>
        <taxon>Fungi</taxon>
        <taxon>Dikarya</taxon>
        <taxon>Ascomycota</taxon>
        <taxon>Pezizomycotina</taxon>
        <taxon>Leotiomycetes</taxon>
        <taxon>Helotiales</taxon>
        <taxon>Hyaloscyphaceae</taxon>
        <taxon>Hyaloscypha</taxon>
        <taxon>Hyaloscypha variabilis</taxon>
    </lineage>
</organism>
<gene>
    <name evidence="12" type="ORF">L207DRAFT_580753</name>
</gene>
<name>A0A2J6RU80_HYAVF</name>
<dbReference type="PIRSF" id="PIRSF007871">
    <property type="entry name" value="Cox20"/>
    <property type="match status" value="1"/>
</dbReference>
<sequence>MAGDTRDSNQSTPRGPPPGAVEPPDHVKTPNKIYEVFHSPPQSANALPEGSGQNTAGGRERPPAITDAVKTIKLEDFKKVHMYPCVRESLLMGIGGGFGIGGIRALWGAPIPKAANWAVGTFVFASFANYEFCLYRRRLEKAHMKRAVEIIDRKKAEKEAAAQARRDERRKAKEEADRKAEEEAKKKSWKFW</sequence>
<evidence type="ECO:0000313" key="13">
    <source>
        <dbReference type="Proteomes" id="UP000235786"/>
    </source>
</evidence>
<dbReference type="Pfam" id="PF12597">
    <property type="entry name" value="Cox20"/>
    <property type="match status" value="1"/>
</dbReference>
<evidence type="ECO:0000256" key="9">
    <source>
        <dbReference type="PIRNR" id="PIRNR007871"/>
    </source>
</evidence>
<dbReference type="GO" id="GO:0033617">
    <property type="term" value="P:mitochondrial respiratory chain complex IV assembly"/>
    <property type="evidence" value="ECO:0007669"/>
    <property type="project" value="InterPro"/>
</dbReference>
<evidence type="ECO:0000313" key="12">
    <source>
        <dbReference type="EMBL" id="PMD42072.1"/>
    </source>
</evidence>
<reference evidence="12 13" key="1">
    <citation type="submission" date="2016-04" db="EMBL/GenBank/DDBJ databases">
        <title>A degradative enzymes factory behind the ericoid mycorrhizal symbiosis.</title>
        <authorList>
            <consortium name="DOE Joint Genome Institute"/>
            <person name="Martino E."/>
            <person name="Morin E."/>
            <person name="Grelet G."/>
            <person name="Kuo A."/>
            <person name="Kohler A."/>
            <person name="Daghino S."/>
            <person name="Barry K."/>
            <person name="Choi C."/>
            <person name="Cichocki N."/>
            <person name="Clum A."/>
            <person name="Copeland A."/>
            <person name="Hainaut M."/>
            <person name="Haridas S."/>
            <person name="Labutti K."/>
            <person name="Lindquist E."/>
            <person name="Lipzen A."/>
            <person name="Khouja H.-R."/>
            <person name="Murat C."/>
            <person name="Ohm R."/>
            <person name="Olson A."/>
            <person name="Spatafora J."/>
            <person name="Veneault-Fourrey C."/>
            <person name="Henrissat B."/>
            <person name="Grigoriev I."/>
            <person name="Martin F."/>
            <person name="Perotto S."/>
        </authorList>
    </citation>
    <scope>NUCLEOTIDE SEQUENCE [LARGE SCALE GENOMIC DNA]</scope>
    <source>
        <strain evidence="12 13">F</strain>
    </source>
</reference>
<evidence type="ECO:0000256" key="6">
    <source>
        <dbReference type="ARBA" id="ARBA00022989"/>
    </source>
</evidence>
<comment type="subcellular location">
    <subcellularLocation>
        <location evidence="1 9">Mitochondrion inner membrane</location>
    </subcellularLocation>
</comment>
<keyword evidence="7 9" id="KW-0496">Mitochondrion</keyword>
<keyword evidence="8 9" id="KW-0472">Membrane</keyword>
<evidence type="ECO:0000256" key="7">
    <source>
        <dbReference type="ARBA" id="ARBA00023128"/>
    </source>
</evidence>
<feature type="compositionally biased region" description="Polar residues" evidence="10">
    <location>
        <begin position="40"/>
        <end position="56"/>
    </location>
</feature>
<feature type="transmembrane region" description="Helical" evidence="11">
    <location>
        <begin position="89"/>
        <end position="109"/>
    </location>
</feature>
<evidence type="ECO:0000256" key="2">
    <source>
        <dbReference type="ARBA" id="ARBA00009575"/>
    </source>
</evidence>